<dbReference type="Gene3D" id="3.10.490.10">
    <property type="entry name" value="Gamma-glutamyl cyclotransferase-like"/>
    <property type="match status" value="1"/>
</dbReference>
<dbReference type="InterPro" id="IPR036568">
    <property type="entry name" value="GGCT-like_sf"/>
</dbReference>
<dbReference type="SUPFAM" id="SSF110857">
    <property type="entry name" value="Gamma-glutamyl cyclotransferase-like"/>
    <property type="match status" value="1"/>
</dbReference>
<dbReference type="AlphaFoldDB" id="A0A238K7R0"/>
<reference evidence="2 3" key="1">
    <citation type="submission" date="2017-05" db="EMBL/GenBank/DDBJ databases">
        <authorList>
            <person name="Song R."/>
            <person name="Chenine A.L."/>
            <person name="Ruprecht R.M."/>
        </authorList>
    </citation>
    <scope>NUCLEOTIDE SEQUENCE [LARGE SCALE GENOMIC DNA]</scope>
    <source>
        <strain evidence="2 3">CECT 8898</strain>
    </source>
</reference>
<evidence type="ECO:0000259" key="1">
    <source>
        <dbReference type="Pfam" id="PF06094"/>
    </source>
</evidence>
<dbReference type="Proteomes" id="UP000207598">
    <property type="component" value="Unassembled WGS sequence"/>
</dbReference>
<dbReference type="Pfam" id="PF06094">
    <property type="entry name" value="GGACT"/>
    <property type="match status" value="1"/>
</dbReference>
<name>A0A238K7R0_9RHOB</name>
<gene>
    <name evidence="2" type="ORF">MAA8898_01791</name>
</gene>
<dbReference type="CDD" id="cd06661">
    <property type="entry name" value="GGCT_like"/>
    <property type="match status" value="1"/>
</dbReference>
<dbReference type="EMBL" id="FXYF01000004">
    <property type="protein sequence ID" value="SMX38928.1"/>
    <property type="molecule type" value="Genomic_DNA"/>
</dbReference>
<dbReference type="InterPro" id="IPR009288">
    <property type="entry name" value="AIG2-like_dom"/>
</dbReference>
<dbReference type="InterPro" id="IPR013024">
    <property type="entry name" value="GGCT-like"/>
</dbReference>
<feature type="domain" description="Gamma-glutamylcyclotransferase AIG2-like" evidence="1">
    <location>
        <begin position="7"/>
        <end position="135"/>
    </location>
</feature>
<evidence type="ECO:0000313" key="2">
    <source>
        <dbReference type="EMBL" id="SMX38928.1"/>
    </source>
</evidence>
<evidence type="ECO:0000313" key="3">
    <source>
        <dbReference type="Proteomes" id="UP000207598"/>
    </source>
</evidence>
<accession>A0A238K7R0</accession>
<dbReference type="RefSeq" id="WP_176445109.1">
    <property type="nucleotide sequence ID" value="NZ_FXYF01000004.1"/>
</dbReference>
<sequence>MHDCRHLFVYGTMLTVADRPMGRRLRAESDFVGYGWIRACLYHIEDPESPGSTYPGAVPSGYDKDRVHGELYRLHDPQSLFEVFDVYEACDPKRPEPHEFQRRRVPVTLDGGAVIPALCYFYSWDLSRATRVPSGLHNRVPQTAR</sequence>
<protein>
    <submittedName>
        <fullName evidence="2">AIG2-like family protein</fullName>
    </submittedName>
</protein>
<keyword evidence="3" id="KW-1185">Reference proteome</keyword>
<proteinExistence type="predicted"/>
<organism evidence="2 3">
    <name type="scientific">Maliponia aquimaris</name>
    <dbReference type="NCBI Taxonomy" id="1673631"/>
    <lineage>
        <taxon>Bacteria</taxon>
        <taxon>Pseudomonadati</taxon>
        <taxon>Pseudomonadota</taxon>
        <taxon>Alphaproteobacteria</taxon>
        <taxon>Rhodobacterales</taxon>
        <taxon>Paracoccaceae</taxon>
        <taxon>Maliponia</taxon>
    </lineage>
</organism>